<organism evidence="3 4">
    <name type="scientific">Magnusiomyces paraingens</name>
    <dbReference type="NCBI Taxonomy" id="2606893"/>
    <lineage>
        <taxon>Eukaryota</taxon>
        <taxon>Fungi</taxon>
        <taxon>Dikarya</taxon>
        <taxon>Ascomycota</taxon>
        <taxon>Saccharomycotina</taxon>
        <taxon>Dipodascomycetes</taxon>
        <taxon>Dipodascales</taxon>
        <taxon>Dipodascaceae</taxon>
        <taxon>Magnusiomyces</taxon>
    </lineage>
</organism>
<evidence type="ECO:0000256" key="1">
    <source>
        <dbReference type="ARBA" id="ARBA00022553"/>
    </source>
</evidence>
<keyword evidence="1" id="KW-0597">Phosphoprotein</keyword>
<dbReference type="EMBL" id="CABVLU010000003">
    <property type="protein sequence ID" value="VVT54756.1"/>
    <property type="molecule type" value="Genomic_DNA"/>
</dbReference>
<dbReference type="OrthoDB" id="5598057at2759"/>
<gene>
    <name evidence="3" type="ORF">SAPINGB_P004242</name>
</gene>
<accession>A0A5E8BTE0</accession>
<dbReference type="RefSeq" id="XP_031854848.1">
    <property type="nucleotide sequence ID" value="XM_031998957.1"/>
</dbReference>
<evidence type="ECO:0000259" key="2">
    <source>
        <dbReference type="PROSITE" id="PS50003"/>
    </source>
</evidence>
<dbReference type="InterPro" id="IPR001849">
    <property type="entry name" value="PH_domain"/>
</dbReference>
<dbReference type="SMART" id="SM00233">
    <property type="entry name" value="PH"/>
    <property type="match status" value="1"/>
</dbReference>
<dbReference type="InterPro" id="IPR011993">
    <property type="entry name" value="PH-like_dom_sf"/>
</dbReference>
<dbReference type="GeneID" id="43583057"/>
<keyword evidence="4" id="KW-1185">Reference proteome</keyword>
<dbReference type="PANTHER" id="PTHR31941:SF1">
    <property type="entry name" value="CYTOSKELETAL SIGNALING PROTEIN SLM1"/>
    <property type="match status" value="1"/>
</dbReference>
<feature type="domain" description="PH" evidence="2">
    <location>
        <begin position="325"/>
        <end position="434"/>
    </location>
</feature>
<dbReference type="Proteomes" id="UP000398389">
    <property type="component" value="Unassembled WGS sequence"/>
</dbReference>
<reference evidence="3 4" key="1">
    <citation type="submission" date="2019-09" db="EMBL/GenBank/DDBJ databases">
        <authorList>
            <person name="Brejova B."/>
        </authorList>
    </citation>
    <scope>NUCLEOTIDE SEQUENCE [LARGE SCALE GENOMIC DNA]</scope>
</reference>
<evidence type="ECO:0000313" key="4">
    <source>
        <dbReference type="Proteomes" id="UP000398389"/>
    </source>
</evidence>
<name>A0A5E8BTE0_9ASCO</name>
<dbReference type="AlphaFoldDB" id="A0A5E8BTE0"/>
<dbReference type="Pfam" id="PF20399">
    <property type="entry name" value="PH_20"/>
    <property type="match status" value="1"/>
</dbReference>
<proteinExistence type="predicted"/>
<dbReference type="Gene3D" id="2.30.29.30">
    <property type="entry name" value="Pleckstrin-homology domain (PH domain)/Phosphotyrosine-binding domain (PTB)"/>
    <property type="match status" value="1"/>
</dbReference>
<dbReference type="PANTHER" id="PTHR31941">
    <property type="entry name" value="CYTOSKELETAL SIGNALING PROTEIN SLM1"/>
    <property type="match status" value="1"/>
</dbReference>
<dbReference type="InterPro" id="IPR046868">
    <property type="entry name" value="BAR_4"/>
</dbReference>
<dbReference type="SUPFAM" id="SSF50729">
    <property type="entry name" value="PH domain-like"/>
    <property type="match status" value="1"/>
</dbReference>
<dbReference type="InterPro" id="IPR027267">
    <property type="entry name" value="AH/BAR_dom_sf"/>
</dbReference>
<sequence>MSAPPKEEAILRDAPDPTALLLGRLDSWIHAVGLFEDYIEAHIQIQKSTTAGLEKVRKVNADAPKFDFQSGMARANSLHAVTSGPSSPTVETATPVGGLEGPDGTTIPADAPLGIAESFEQIRIRTDALINKSVETEQALRTSVLPQLATTRADIEKHVKGLKTSGVKQSKEVEKAKSVTLQAVEELGRHTSSFNISAGGNRHDYKHDPYVLYRQTLNAIDDQLAKENSQIDALVFTEKSIETLENHVVQTLQQAAHLFDQITGAYNGLALESSQIEAQAFASIEPGSEWNLFFANNGPQLVPYDKPHREISHVTFHNDGHPSTRPVLEGVLLRKEGKLLKSWTSGYYVLTPSNYLLQYTSNNYVQDPTPEFALYLPEATVSEIITKEGGKFKFTVTAKDGTRTVGLGSKTYSFKTNTYEEIGEWQAGIKAASTGIKNVLATGAGAAVPAVEIPPAGSELSYTDPNLTVEQREAAHLAESLQNTNLNK</sequence>
<dbReference type="Pfam" id="PF20400">
    <property type="entry name" value="BAR_4"/>
    <property type="match status" value="1"/>
</dbReference>
<dbReference type="Gene3D" id="1.20.1270.60">
    <property type="entry name" value="Arfaptin homology (AH) domain/BAR domain"/>
    <property type="match status" value="1"/>
</dbReference>
<dbReference type="InterPro" id="IPR046869">
    <property type="entry name" value="SLM1/RGC1-like_PH"/>
</dbReference>
<dbReference type="PROSITE" id="PS50003">
    <property type="entry name" value="PH_DOMAIN"/>
    <property type="match status" value="1"/>
</dbReference>
<evidence type="ECO:0000313" key="3">
    <source>
        <dbReference type="EMBL" id="VVT54756.1"/>
    </source>
</evidence>
<protein>
    <recommendedName>
        <fullName evidence="2">PH domain-containing protein</fullName>
    </recommendedName>
</protein>